<gene>
    <name evidence="7" type="ORF">QBC35DRAFT_555188</name>
</gene>
<accession>A0AAN6WPN5</accession>
<dbReference type="EMBL" id="MU864434">
    <property type="protein sequence ID" value="KAK4186018.1"/>
    <property type="molecule type" value="Genomic_DNA"/>
</dbReference>
<evidence type="ECO:0000256" key="4">
    <source>
        <dbReference type="ARBA" id="ARBA00022824"/>
    </source>
</evidence>
<keyword evidence="4" id="KW-0256">Endoplasmic reticulum</keyword>
<sequence>MENAEVKRNDSGLYLVSDPRSEVTQQDIDIVAIHGLNGHCFETWTHHGKTQAARTFWLKDLLPDKMPHARIWTFQYDAKIMGSESMYEVPDTARLLLQQLRTQRRPKDQGRPIIFLVHSLGGIIIKQAIQIANTNFEFSDIAASTKGIVFFGTPHRGSDLAKWGSMLSEAAMAAAPGQWSSKLIPILETYSERLLELSDDFRPFAGQYAIVSFYEQHVHPVLGNLVVDKDSVILGLAHEDIMMLGGDHSSMCKFFRDDPRFESVWRAIERAVEGPPVMPVSRRARRGRRGV</sequence>
<evidence type="ECO:0000256" key="2">
    <source>
        <dbReference type="ARBA" id="ARBA00004240"/>
    </source>
</evidence>
<dbReference type="GO" id="GO:0016020">
    <property type="term" value="C:membrane"/>
    <property type="evidence" value="ECO:0007669"/>
    <property type="project" value="UniProtKB-SubCell"/>
</dbReference>
<evidence type="ECO:0000256" key="6">
    <source>
        <dbReference type="ARBA" id="ARBA00023136"/>
    </source>
</evidence>
<protein>
    <submittedName>
        <fullName evidence="7">Protein SERAC1</fullName>
    </submittedName>
</protein>
<evidence type="ECO:0000256" key="3">
    <source>
        <dbReference type="ARBA" id="ARBA00004370"/>
    </source>
</evidence>
<comment type="subcellular location">
    <subcellularLocation>
        <location evidence="2">Endoplasmic reticulum</location>
    </subcellularLocation>
    <subcellularLocation>
        <location evidence="3">Membrane</location>
    </subcellularLocation>
    <subcellularLocation>
        <location evidence="1">Mitochondrion</location>
    </subcellularLocation>
</comment>
<evidence type="ECO:0000313" key="7">
    <source>
        <dbReference type="EMBL" id="KAK4186018.1"/>
    </source>
</evidence>
<evidence type="ECO:0000256" key="1">
    <source>
        <dbReference type="ARBA" id="ARBA00004173"/>
    </source>
</evidence>
<reference evidence="7" key="1">
    <citation type="journal article" date="2023" name="Mol. Phylogenet. Evol.">
        <title>Genome-scale phylogeny and comparative genomics of the fungal order Sordariales.</title>
        <authorList>
            <person name="Hensen N."/>
            <person name="Bonometti L."/>
            <person name="Westerberg I."/>
            <person name="Brannstrom I.O."/>
            <person name="Guillou S."/>
            <person name="Cros-Aarteil S."/>
            <person name="Calhoun S."/>
            <person name="Haridas S."/>
            <person name="Kuo A."/>
            <person name="Mondo S."/>
            <person name="Pangilinan J."/>
            <person name="Riley R."/>
            <person name="LaButti K."/>
            <person name="Andreopoulos B."/>
            <person name="Lipzen A."/>
            <person name="Chen C."/>
            <person name="Yan M."/>
            <person name="Daum C."/>
            <person name="Ng V."/>
            <person name="Clum A."/>
            <person name="Steindorff A."/>
            <person name="Ohm R.A."/>
            <person name="Martin F."/>
            <person name="Silar P."/>
            <person name="Natvig D.O."/>
            <person name="Lalanne C."/>
            <person name="Gautier V."/>
            <person name="Ament-Velasquez S.L."/>
            <person name="Kruys A."/>
            <person name="Hutchinson M.I."/>
            <person name="Powell A.J."/>
            <person name="Barry K."/>
            <person name="Miller A.N."/>
            <person name="Grigoriev I.V."/>
            <person name="Debuchy R."/>
            <person name="Gladieux P."/>
            <person name="Hiltunen Thoren M."/>
            <person name="Johannesson H."/>
        </authorList>
    </citation>
    <scope>NUCLEOTIDE SEQUENCE</scope>
    <source>
        <strain evidence="7">PSN309</strain>
    </source>
</reference>
<evidence type="ECO:0000313" key="8">
    <source>
        <dbReference type="Proteomes" id="UP001302126"/>
    </source>
</evidence>
<comment type="caution">
    <text evidence="7">The sequence shown here is derived from an EMBL/GenBank/DDBJ whole genome shotgun (WGS) entry which is preliminary data.</text>
</comment>
<dbReference type="InterPro" id="IPR052374">
    <property type="entry name" value="SERAC1"/>
</dbReference>
<dbReference type="GO" id="GO:0005783">
    <property type="term" value="C:endoplasmic reticulum"/>
    <property type="evidence" value="ECO:0007669"/>
    <property type="project" value="UniProtKB-SubCell"/>
</dbReference>
<proteinExistence type="predicted"/>
<dbReference type="PANTHER" id="PTHR48182:SF2">
    <property type="entry name" value="PROTEIN SERAC1"/>
    <property type="match status" value="1"/>
</dbReference>
<organism evidence="7 8">
    <name type="scientific">Podospora australis</name>
    <dbReference type="NCBI Taxonomy" id="1536484"/>
    <lineage>
        <taxon>Eukaryota</taxon>
        <taxon>Fungi</taxon>
        <taxon>Dikarya</taxon>
        <taxon>Ascomycota</taxon>
        <taxon>Pezizomycotina</taxon>
        <taxon>Sordariomycetes</taxon>
        <taxon>Sordariomycetidae</taxon>
        <taxon>Sordariales</taxon>
        <taxon>Podosporaceae</taxon>
        <taxon>Podospora</taxon>
    </lineage>
</organism>
<dbReference type="SUPFAM" id="SSF53474">
    <property type="entry name" value="alpha/beta-Hydrolases"/>
    <property type="match status" value="1"/>
</dbReference>
<keyword evidence="5" id="KW-0496">Mitochondrion</keyword>
<keyword evidence="8" id="KW-1185">Reference proteome</keyword>
<keyword evidence="6" id="KW-0472">Membrane</keyword>
<evidence type="ECO:0000256" key="5">
    <source>
        <dbReference type="ARBA" id="ARBA00023128"/>
    </source>
</evidence>
<dbReference type="GO" id="GO:0005739">
    <property type="term" value="C:mitochondrion"/>
    <property type="evidence" value="ECO:0007669"/>
    <property type="project" value="UniProtKB-SubCell"/>
</dbReference>
<dbReference type="InterPro" id="IPR029058">
    <property type="entry name" value="AB_hydrolase_fold"/>
</dbReference>
<dbReference type="AlphaFoldDB" id="A0AAN6WPN5"/>
<dbReference type="Proteomes" id="UP001302126">
    <property type="component" value="Unassembled WGS sequence"/>
</dbReference>
<reference evidence="7" key="2">
    <citation type="submission" date="2023-05" db="EMBL/GenBank/DDBJ databases">
        <authorList>
            <consortium name="Lawrence Berkeley National Laboratory"/>
            <person name="Steindorff A."/>
            <person name="Hensen N."/>
            <person name="Bonometti L."/>
            <person name="Westerberg I."/>
            <person name="Brannstrom I.O."/>
            <person name="Guillou S."/>
            <person name="Cros-Aarteil S."/>
            <person name="Calhoun S."/>
            <person name="Haridas S."/>
            <person name="Kuo A."/>
            <person name="Mondo S."/>
            <person name="Pangilinan J."/>
            <person name="Riley R."/>
            <person name="Labutti K."/>
            <person name="Andreopoulos B."/>
            <person name="Lipzen A."/>
            <person name="Chen C."/>
            <person name="Yanf M."/>
            <person name="Daum C."/>
            <person name="Ng V."/>
            <person name="Clum A."/>
            <person name="Ohm R."/>
            <person name="Martin F."/>
            <person name="Silar P."/>
            <person name="Natvig D."/>
            <person name="Lalanne C."/>
            <person name="Gautier V."/>
            <person name="Ament-Velasquez S.L."/>
            <person name="Kruys A."/>
            <person name="Hutchinson M.I."/>
            <person name="Powell A.J."/>
            <person name="Barry K."/>
            <person name="Miller A.N."/>
            <person name="Grigoriev I.V."/>
            <person name="Debuchy R."/>
            <person name="Gladieux P."/>
            <person name="Thoren M.H."/>
            <person name="Johannesson H."/>
        </authorList>
    </citation>
    <scope>NUCLEOTIDE SEQUENCE</scope>
    <source>
        <strain evidence="7">PSN309</strain>
    </source>
</reference>
<dbReference type="Gene3D" id="3.40.50.1820">
    <property type="entry name" value="alpha/beta hydrolase"/>
    <property type="match status" value="1"/>
</dbReference>
<dbReference type="PANTHER" id="PTHR48182">
    <property type="entry name" value="PROTEIN SERAC1"/>
    <property type="match status" value="1"/>
</dbReference>
<name>A0AAN6WPN5_9PEZI</name>